<gene>
    <name evidence="9" type="ORF">SAMN04488134_103288</name>
</gene>
<keyword evidence="10" id="KW-1185">Reference proteome</keyword>
<accession>A0A1H8LR09</accession>
<dbReference type="Proteomes" id="UP000199300">
    <property type="component" value="Unassembled WGS sequence"/>
</dbReference>
<feature type="transmembrane region" description="Helical" evidence="8">
    <location>
        <begin position="285"/>
        <end position="304"/>
    </location>
</feature>
<comment type="similarity">
    <text evidence="2">Belongs to the binding-protein-dependent transport system permease family. FecCD subfamily.</text>
</comment>
<reference evidence="9 10" key="1">
    <citation type="submission" date="2016-10" db="EMBL/GenBank/DDBJ databases">
        <authorList>
            <person name="de Groot N.N."/>
        </authorList>
    </citation>
    <scope>NUCLEOTIDE SEQUENCE [LARGE SCALE GENOMIC DNA]</scope>
    <source>
        <strain evidence="9 10">CGMCC 1.10434</strain>
    </source>
</reference>
<evidence type="ECO:0000256" key="7">
    <source>
        <dbReference type="ARBA" id="ARBA00023136"/>
    </source>
</evidence>
<dbReference type="STRING" id="872970.SAMN04488134_103288"/>
<dbReference type="SUPFAM" id="SSF81345">
    <property type="entry name" value="ABC transporter involved in vitamin B12 uptake, BtuC"/>
    <property type="match status" value="1"/>
</dbReference>
<dbReference type="FunFam" id="1.10.3470.10:FF:000001">
    <property type="entry name" value="Vitamin B12 ABC transporter permease BtuC"/>
    <property type="match status" value="1"/>
</dbReference>
<dbReference type="InterPro" id="IPR037294">
    <property type="entry name" value="ABC_BtuC-like"/>
</dbReference>
<name>A0A1H8LR09_9BACI</name>
<protein>
    <submittedName>
        <fullName evidence="9">Iron complex transport system permease protein</fullName>
    </submittedName>
</protein>
<feature type="transmembrane region" description="Helical" evidence="8">
    <location>
        <begin position="117"/>
        <end position="143"/>
    </location>
</feature>
<proteinExistence type="inferred from homology"/>
<dbReference type="PANTHER" id="PTHR30472">
    <property type="entry name" value="FERRIC ENTEROBACTIN TRANSPORT SYSTEM PERMEASE PROTEIN"/>
    <property type="match status" value="1"/>
</dbReference>
<evidence type="ECO:0000313" key="10">
    <source>
        <dbReference type="Proteomes" id="UP000199300"/>
    </source>
</evidence>
<dbReference type="AlphaFoldDB" id="A0A1H8LR09"/>
<evidence type="ECO:0000256" key="6">
    <source>
        <dbReference type="ARBA" id="ARBA00022989"/>
    </source>
</evidence>
<evidence type="ECO:0000256" key="5">
    <source>
        <dbReference type="ARBA" id="ARBA00022692"/>
    </source>
</evidence>
<sequence length="335" mass="36058">MQSTIKKPGFIISILFILIILIFFVSLNTGFIRIPFQDIFRVLIGLDQGQNQLVIFQFRLPRLFLALLAGAGLAVSGSIFQGITQNELADPSILGISSGAGFAVVLFLSFYRASSQLFSQFSVLLLPFVAFLGGVIAALLIYLLAWKKGVTATRLILVGIAVNAAFGAGLIVLQLRLHPNDFMQATIWLSGSISNSSWNQVFAILPWTIILLPIAIYKANYLNFFTLGDPVAIGLGVEVEKERAKLLFLAVALAGSSVAVGGGIAFLALIVPHLTRKWVGANHNYVIPAAALMGALLLLIADMLARTLLAPSEIPVGLITSFIGAPYFIYLLLKV</sequence>
<organism evidence="9 10">
    <name type="scientific">Amphibacillus marinus</name>
    <dbReference type="NCBI Taxonomy" id="872970"/>
    <lineage>
        <taxon>Bacteria</taxon>
        <taxon>Bacillati</taxon>
        <taxon>Bacillota</taxon>
        <taxon>Bacilli</taxon>
        <taxon>Bacillales</taxon>
        <taxon>Bacillaceae</taxon>
        <taxon>Amphibacillus</taxon>
    </lineage>
</organism>
<dbReference type="Gene3D" id="1.10.3470.10">
    <property type="entry name" value="ABC transporter involved in vitamin B12 uptake, BtuC"/>
    <property type="match status" value="1"/>
</dbReference>
<feature type="transmembrane region" description="Helical" evidence="8">
    <location>
        <begin position="92"/>
        <end position="111"/>
    </location>
</feature>
<dbReference type="GO" id="GO:0033214">
    <property type="term" value="P:siderophore-iron import into cell"/>
    <property type="evidence" value="ECO:0007669"/>
    <property type="project" value="TreeGrafter"/>
</dbReference>
<dbReference type="InterPro" id="IPR000522">
    <property type="entry name" value="ABC_transptr_permease_BtuC"/>
</dbReference>
<dbReference type="GO" id="GO:0005886">
    <property type="term" value="C:plasma membrane"/>
    <property type="evidence" value="ECO:0007669"/>
    <property type="project" value="UniProtKB-SubCell"/>
</dbReference>
<dbReference type="OrthoDB" id="9811721at2"/>
<dbReference type="Pfam" id="PF01032">
    <property type="entry name" value="FecCD"/>
    <property type="match status" value="1"/>
</dbReference>
<feature type="transmembrane region" description="Helical" evidence="8">
    <location>
        <begin position="246"/>
        <end position="273"/>
    </location>
</feature>
<dbReference type="RefSeq" id="WP_091496223.1">
    <property type="nucleotide sequence ID" value="NZ_FODJ01000003.1"/>
</dbReference>
<keyword evidence="6 8" id="KW-1133">Transmembrane helix</keyword>
<feature type="transmembrane region" description="Helical" evidence="8">
    <location>
        <begin position="63"/>
        <end position="80"/>
    </location>
</feature>
<feature type="transmembrane region" description="Helical" evidence="8">
    <location>
        <begin position="12"/>
        <end position="32"/>
    </location>
</feature>
<evidence type="ECO:0000256" key="1">
    <source>
        <dbReference type="ARBA" id="ARBA00004651"/>
    </source>
</evidence>
<evidence type="ECO:0000256" key="4">
    <source>
        <dbReference type="ARBA" id="ARBA00022475"/>
    </source>
</evidence>
<keyword evidence="3" id="KW-0813">Transport</keyword>
<evidence type="ECO:0000256" key="8">
    <source>
        <dbReference type="SAM" id="Phobius"/>
    </source>
</evidence>
<keyword evidence="4" id="KW-1003">Cell membrane</keyword>
<evidence type="ECO:0000256" key="2">
    <source>
        <dbReference type="ARBA" id="ARBA00007935"/>
    </source>
</evidence>
<keyword evidence="5 8" id="KW-0812">Transmembrane</keyword>
<dbReference type="CDD" id="cd06550">
    <property type="entry name" value="TM_ABC_iron-siderophores_like"/>
    <property type="match status" value="1"/>
</dbReference>
<dbReference type="EMBL" id="FODJ01000003">
    <property type="protein sequence ID" value="SEO07298.1"/>
    <property type="molecule type" value="Genomic_DNA"/>
</dbReference>
<feature type="transmembrane region" description="Helical" evidence="8">
    <location>
        <begin position="316"/>
        <end position="333"/>
    </location>
</feature>
<keyword evidence="7 8" id="KW-0472">Membrane</keyword>
<feature type="transmembrane region" description="Helical" evidence="8">
    <location>
        <begin position="197"/>
        <end position="217"/>
    </location>
</feature>
<feature type="transmembrane region" description="Helical" evidence="8">
    <location>
        <begin position="155"/>
        <end position="177"/>
    </location>
</feature>
<dbReference type="GO" id="GO:0022857">
    <property type="term" value="F:transmembrane transporter activity"/>
    <property type="evidence" value="ECO:0007669"/>
    <property type="project" value="InterPro"/>
</dbReference>
<comment type="subcellular location">
    <subcellularLocation>
        <location evidence="1">Cell membrane</location>
        <topology evidence="1">Multi-pass membrane protein</topology>
    </subcellularLocation>
</comment>
<evidence type="ECO:0000256" key="3">
    <source>
        <dbReference type="ARBA" id="ARBA00022448"/>
    </source>
</evidence>
<dbReference type="PANTHER" id="PTHR30472:SF64">
    <property type="entry name" value="IRON(3+)-HYDROXAMATE IMPORT SYSTEM PERMEASE PROTEIN FHUG"/>
    <property type="match status" value="1"/>
</dbReference>
<evidence type="ECO:0000313" key="9">
    <source>
        <dbReference type="EMBL" id="SEO07298.1"/>
    </source>
</evidence>